<dbReference type="RefSeq" id="WP_108986352.1">
    <property type="nucleotide sequence ID" value="NZ_BFBR01000015.1"/>
</dbReference>
<name>A0A2P2EEH7_9PROT</name>
<dbReference type="Gene3D" id="2.160.20.10">
    <property type="entry name" value="Single-stranded right-handed beta-helix, Pectin lyase-like"/>
    <property type="match status" value="1"/>
</dbReference>
<dbReference type="PANTHER" id="PTHR42970:SF1">
    <property type="entry name" value="PECTATE LYASE C-RELATED"/>
    <property type="match status" value="1"/>
</dbReference>
<dbReference type="InterPro" id="IPR052063">
    <property type="entry name" value="Polysaccharide_Lyase_1"/>
</dbReference>
<keyword evidence="5" id="KW-1185">Reference proteome</keyword>
<dbReference type="AlphaFoldDB" id="A0A2P2EEH7"/>
<accession>A0A2P2EEH7</accession>
<dbReference type="Proteomes" id="UP000245086">
    <property type="component" value="Unassembled WGS sequence"/>
</dbReference>
<comment type="caution">
    <text evidence="4">The sequence shown here is derived from an EMBL/GenBank/DDBJ whole genome shotgun (WGS) entry which is preliminary data.</text>
</comment>
<feature type="signal peptide" evidence="3">
    <location>
        <begin position="1"/>
        <end position="23"/>
    </location>
</feature>
<evidence type="ECO:0000256" key="1">
    <source>
        <dbReference type="ARBA" id="ARBA00022723"/>
    </source>
</evidence>
<dbReference type="InterPro" id="IPR011050">
    <property type="entry name" value="Pectin_lyase_fold/virulence"/>
</dbReference>
<protein>
    <recommendedName>
        <fullName evidence="6">Pectate lyase</fullName>
    </recommendedName>
</protein>
<keyword evidence="1" id="KW-0479">Metal-binding</keyword>
<proteinExistence type="predicted"/>
<dbReference type="EMBL" id="BFBR01000015">
    <property type="protein sequence ID" value="GBF59464.1"/>
    <property type="molecule type" value="Genomic_DNA"/>
</dbReference>
<dbReference type="SUPFAM" id="SSF51126">
    <property type="entry name" value="Pectin lyase-like"/>
    <property type="match status" value="1"/>
</dbReference>
<evidence type="ECO:0000256" key="2">
    <source>
        <dbReference type="ARBA" id="ARBA00023180"/>
    </source>
</evidence>
<gene>
    <name evidence="4" type="ORF">PbB2_03164</name>
</gene>
<sequence length="453" mass="47744">MPTSSATALLFGLITLASPAVPASTSPVQKAFPGAEGYGAYTQGGRGGRVIKVTHLGDAGPGSLRAAIEAKGPRIILFEVAGTIDLQSPLVIRNPNITLAGQSAPGGGITLKRHGLIISAGEVIIRFIRVRPGDISGTETDAISLTAGRNIIIDHCSASWSTDETLSVSQHLSPPERQLDRVTVQWSIIAQSLDQSVHTKGAHGYGSLVRGSAGSRYSFHHNLWAHHRARMPRPGNFADPTSDPVGPVIEFANNVFYNWGGGKESGSGYNVDEAAISRYDFRANSYRPGPNSQSAIAFVDSAPGAQAFVEANVMGGDVRPAREIFVLKRAEEGYFSPAPLATSGLKIDPALPAEAQVLAHAGASVWRDSLDQQIVADVRAGTGRIINSQNEVGNWPEVPSGKAAADRDGDGMPDLWEVAHGFDPDNAADASRDPDGNGYSALEDWLNSLAATF</sequence>
<dbReference type="PANTHER" id="PTHR42970">
    <property type="entry name" value="PECTATE LYASE C-RELATED"/>
    <property type="match status" value="1"/>
</dbReference>
<dbReference type="OrthoDB" id="8737820at2"/>
<keyword evidence="3" id="KW-0732">Signal</keyword>
<evidence type="ECO:0000313" key="4">
    <source>
        <dbReference type="EMBL" id="GBF59464.1"/>
    </source>
</evidence>
<dbReference type="InterPro" id="IPR012334">
    <property type="entry name" value="Pectin_lyas_fold"/>
</dbReference>
<reference evidence="4 5" key="1">
    <citation type="journal article" date="2018" name="Genome Announc.">
        <title>Draft Genome Sequence of "Candidatus Phycosocius bacilliformis," an Alphaproteobacterial Ectosymbiont of the Hydrocarbon-Producing Green Alga Botryococcus braunii.</title>
        <authorList>
            <person name="Tanabe Y."/>
            <person name="Yamaguchi H."/>
            <person name="Watanabe M.M."/>
        </authorList>
    </citation>
    <scope>NUCLEOTIDE SEQUENCE [LARGE SCALE GENOMIC DNA]</scope>
    <source>
        <strain evidence="4 5">BOTRYCO-2</strain>
    </source>
</reference>
<keyword evidence="2" id="KW-0325">Glycoprotein</keyword>
<evidence type="ECO:0008006" key="6">
    <source>
        <dbReference type="Google" id="ProtNLM"/>
    </source>
</evidence>
<evidence type="ECO:0000256" key="3">
    <source>
        <dbReference type="SAM" id="SignalP"/>
    </source>
</evidence>
<organism evidence="4 5">
    <name type="scientific">Candidatus Phycosocius bacilliformis</name>
    <dbReference type="NCBI Taxonomy" id="1445552"/>
    <lineage>
        <taxon>Bacteria</taxon>
        <taxon>Pseudomonadati</taxon>
        <taxon>Pseudomonadota</taxon>
        <taxon>Alphaproteobacteria</taxon>
        <taxon>Caulobacterales</taxon>
        <taxon>Caulobacterales incertae sedis</taxon>
        <taxon>Candidatus Phycosocius</taxon>
    </lineage>
</organism>
<feature type="chain" id="PRO_5015152254" description="Pectate lyase" evidence="3">
    <location>
        <begin position="24"/>
        <end position="453"/>
    </location>
</feature>
<evidence type="ECO:0000313" key="5">
    <source>
        <dbReference type="Proteomes" id="UP000245086"/>
    </source>
</evidence>
<dbReference type="GO" id="GO:0046872">
    <property type="term" value="F:metal ion binding"/>
    <property type="evidence" value="ECO:0007669"/>
    <property type="project" value="UniProtKB-KW"/>
</dbReference>